<sequence length="404" mass="45277">MSLVASSQQPPLVPAISCLCFNKDRSLAALSPANSEIHIYDTCQSESFQDWTLQHVLSEHASYITALDWAPNSNKLLSCSQDKNCFVWEFHSSENNDKGEWKPIPVLIYISKSATCCKWSPDESRFAVGSSSKTVSICCYDKENRFYYSKRFTKHKSTVTCLAWHPHDPTLLLTGSCDFKSRLFKVHMNELDGKNPNKDQKFGDCLAEFHSKGWLHDVQFSPSGRWIALVAHDSTVQFVDLNNFDFKNQLAQPLHSAQIVRHSKLPFTRGLFLSDHSFIAVGHDCVPYAFALQEGTSQWILKGSCDDGKGVTTPQSSSGQSVPSVKTVIGRIQAQNVIGLHNLQNLQIPTTRHYRSITSICSLSSMSSSQKEFCIQKFSTAALDGRIVYWNLDELSKSLGISLY</sequence>
<dbReference type="GO" id="GO:0051015">
    <property type="term" value="F:actin filament binding"/>
    <property type="evidence" value="ECO:0007669"/>
    <property type="project" value="TreeGrafter"/>
</dbReference>
<evidence type="ECO:0000313" key="11">
    <source>
        <dbReference type="EMBL" id="KAG2373505.1"/>
    </source>
</evidence>
<dbReference type="AlphaFoldDB" id="A0AA88KC43"/>
<evidence type="ECO:0000256" key="2">
    <source>
        <dbReference type="ARBA" id="ARBA00006260"/>
    </source>
</evidence>
<dbReference type="InterPro" id="IPR017383">
    <property type="entry name" value="ARPC1"/>
</dbReference>
<proteinExistence type="inferred from homology"/>
<evidence type="ECO:0000256" key="3">
    <source>
        <dbReference type="ARBA" id="ARBA00022490"/>
    </source>
</evidence>
<dbReference type="EMBL" id="PYSW02000054">
    <property type="protein sequence ID" value="KAG2373505.1"/>
    <property type="molecule type" value="Genomic_DNA"/>
</dbReference>
<name>A0AA88KC43_NAELO</name>
<dbReference type="PROSITE" id="PS00678">
    <property type="entry name" value="WD_REPEATS_1"/>
    <property type="match status" value="1"/>
</dbReference>
<keyword evidence="3" id="KW-0963">Cytoplasm</keyword>
<dbReference type="Pfam" id="PF00400">
    <property type="entry name" value="WD40"/>
    <property type="match status" value="4"/>
</dbReference>
<dbReference type="PROSITE" id="PS50082">
    <property type="entry name" value="WD_REPEATS_2"/>
    <property type="match status" value="1"/>
</dbReference>
<dbReference type="Proteomes" id="UP000816034">
    <property type="component" value="Unassembled WGS sequence"/>
</dbReference>
<comment type="subcellular location">
    <subcellularLocation>
        <location evidence="1">Cytoplasm</location>
        <location evidence="1">Cytoskeleton</location>
    </subcellularLocation>
</comment>
<evidence type="ECO:0000256" key="5">
    <source>
        <dbReference type="ARBA" id="ARBA00022737"/>
    </source>
</evidence>
<evidence type="ECO:0000313" key="12">
    <source>
        <dbReference type="Proteomes" id="UP000816034"/>
    </source>
</evidence>
<evidence type="ECO:0000256" key="1">
    <source>
        <dbReference type="ARBA" id="ARBA00004245"/>
    </source>
</evidence>
<keyword evidence="5" id="KW-0677">Repeat</keyword>
<keyword evidence="7" id="KW-0206">Cytoskeleton</keyword>
<evidence type="ECO:0000256" key="10">
    <source>
        <dbReference type="PROSITE-ProRule" id="PRU00221"/>
    </source>
</evidence>
<keyword evidence="6" id="KW-0009">Actin-binding</keyword>
<dbReference type="InterPro" id="IPR015943">
    <property type="entry name" value="WD40/YVTN_repeat-like_dom_sf"/>
</dbReference>
<organism evidence="11 12">
    <name type="scientific">Naegleria lovaniensis</name>
    <name type="common">Amoeba</name>
    <dbReference type="NCBI Taxonomy" id="51637"/>
    <lineage>
        <taxon>Eukaryota</taxon>
        <taxon>Discoba</taxon>
        <taxon>Heterolobosea</taxon>
        <taxon>Tetramitia</taxon>
        <taxon>Eutetramitia</taxon>
        <taxon>Vahlkampfiidae</taxon>
        <taxon>Naegleria</taxon>
    </lineage>
</organism>
<dbReference type="RefSeq" id="XP_044542679.1">
    <property type="nucleotide sequence ID" value="XM_044687843.1"/>
</dbReference>
<dbReference type="GO" id="GO:0034314">
    <property type="term" value="P:Arp2/3 complex-mediated actin nucleation"/>
    <property type="evidence" value="ECO:0007669"/>
    <property type="project" value="InterPro"/>
</dbReference>
<feature type="repeat" description="WD" evidence="10">
    <location>
        <begin position="57"/>
        <end position="98"/>
    </location>
</feature>
<evidence type="ECO:0000256" key="9">
    <source>
        <dbReference type="ARBA" id="ARBA00041789"/>
    </source>
</evidence>
<comment type="caution">
    <text evidence="11">The sequence shown here is derived from an EMBL/GenBank/DDBJ whole genome shotgun (WGS) entry which is preliminary data.</text>
</comment>
<evidence type="ECO:0000256" key="4">
    <source>
        <dbReference type="ARBA" id="ARBA00022574"/>
    </source>
</evidence>
<dbReference type="GO" id="GO:0005885">
    <property type="term" value="C:Arp2/3 protein complex"/>
    <property type="evidence" value="ECO:0007669"/>
    <property type="project" value="InterPro"/>
</dbReference>
<gene>
    <name evidence="11" type="ORF">C9374_012112</name>
</gene>
<dbReference type="InterPro" id="IPR019775">
    <property type="entry name" value="WD40_repeat_CS"/>
</dbReference>
<dbReference type="PANTHER" id="PTHR10709:SF2">
    <property type="entry name" value="ACTIN-RELATED PROTEIN 2_3 COMPLEX SUBUNIT"/>
    <property type="match status" value="1"/>
</dbReference>
<dbReference type="InterPro" id="IPR001680">
    <property type="entry name" value="WD40_rpt"/>
</dbReference>
<evidence type="ECO:0000256" key="6">
    <source>
        <dbReference type="ARBA" id="ARBA00023203"/>
    </source>
</evidence>
<comment type="similarity">
    <text evidence="2">Belongs to the WD repeat ARPC1 family.</text>
</comment>
<protein>
    <recommendedName>
        <fullName evidence="8">Arp2/3 complex 41 kDa subunit</fullName>
    </recommendedName>
    <alternativeName>
        <fullName evidence="9">p41-ARC</fullName>
    </alternativeName>
</protein>
<keyword evidence="12" id="KW-1185">Reference proteome</keyword>
<dbReference type="SUPFAM" id="SSF50978">
    <property type="entry name" value="WD40 repeat-like"/>
    <property type="match status" value="1"/>
</dbReference>
<dbReference type="PROSITE" id="PS50294">
    <property type="entry name" value="WD_REPEATS_REGION"/>
    <property type="match status" value="1"/>
</dbReference>
<evidence type="ECO:0000256" key="8">
    <source>
        <dbReference type="ARBA" id="ARBA00041244"/>
    </source>
</evidence>
<dbReference type="Gene3D" id="2.130.10.10">
    <property type="entry name" value="YVTN repeat-like/Quinoprotein amine dehydrogenase"/>
    <property type="match status" value="1"/>
</dbReference>
<keyword evidence="4 10" id="KW-0853">WD repeat</keyword>
<dbReference type="InterPro" id="IPR036322">
    <property type="entry name" value="WD40_repeat_dom_sf"/>
</dbReference>
<evidence type="ECO:0000256" key="7">
    <source>
        <dbReference type="ARBA" id="ARBA00023212"/>
    </source>
</evidence>
<dbReference type="GeneID" id="68104566"/>
<dbReference type="SMART" id="SM00320">
    <property type="entry name" value="WD40"/>
    <property type="match status" value="5"/>
</dbReference>
<accession>A0AA88KC43</accession>
<dbReference type="PANTHER" id="PTHR10709">
    <property type="entry name" value="ACTIN-RELATED PROTEIN 2/3 COMPLEX SUBUNIT 1"/>
    <property type="match status" value="1"/>
</dbReference>
<reference evidence="11 12" key="1">
    <citation type="journal article" date="2018" name="BMC Genomics">
        <title>The genome of Naegleria lovaniensis, the basis for a comparative approach to unravel pathogenicity factors of the human pathogenic amoeba N. fowleri.</title>
        <authorList>
            <person name="Liechti N."/>
            <person name="Schurch N."/>
            <person name="Bruggmann R."/>
            <person name="Wittwer M."/>
        </authorList>
    </citation>
    <scope>NUCLEOTIDE SEQUENCE [LARGE SCALE GENOMIC DNA]</scope>
    <source>
        <strain evidence="11 12">ATCC 30569</strain>
    </source>
</reference>